<dbReference type="Proteomes" id="UP001180840">
    <property type="component" value="Unassembled WGS sequence"/>
</dbReference>
<dbReference type="InterPro" id="IPR051449">
    <property type="entry name" value="ABC-2_transporter_component"/>
</dbReference>
<sequence>MRAFATTRRVAQQLRSDPRTVGLVVVVPSILLTLLYFVYVDAPVPPGGQATFDRIGPIMLAVLPMMLMFVVTSVVMLRERTSGTLERLMTTPISRWNFIASYALVFGLLAMIQAGVLAFLILGPMGVGITGSVWSLLLVALLDAIFGVAFGLFASAFARTEFQAVQFMPLFIGPQIFLCGLLAPKEHMPAVLRWVSEVLPMTWAVDVVREVQTSPDLSADSWLHLALLAGVTLATLAVAAATMPRSTV</sequence>
<dbReference type="PANTHER" id="PTHR30294">
    <property type="entry name" value="MEMBRANE COMPONENT OF ABC TRANSPORTER YHHJ-RELATED"/>
    <property type="match status" value="1"/>
</dbReference>
<feature type="transmembrane region" description="Helical" evidence="9">
    <location>
        <begin position="21"/>
        <end position="38"/>
    </location>
</feature>
<keyword evidence="7 9" id="KW-0472">Membrane</keyword>
<comment type="subcellular location">
    <subcellularLocation>
        <location evidence="1 9">Cell membrane</location>
        <topology evidence="1 9">Multi-pass membrane protein</topology>
    </subcellularLocation>
</comment>
<keyword evidence="6 9" id="KW-1133">Transmembrane helix</keyword>
<dbReference type="PROSITE" id="PS51012">
    <property type="entry name" value="ABC_TM2"/>
    <property type="match status" value="1"/>
</dbReference>
<feature type="transmembrane region" description="Helical" evidence="9">
    <location>
        <begin position="58"/>
        <end position="77"/>
    </location>
</feature>
<evidence type="ECO:0000256" key="8">
    <source>
        <dbReference type="ARBA" id="ARBA00023251"/>
    </source>
</evidence>
<organism evidence="11 12">
    <name type="scientific">Corynebacterium guangdongense</name>
    <dbReference type="NCBI Taxonomy" id="1783348"/>
    <lineage>
        <taxon>Bacteria</taxon>
        <taxon>Bacillati</taxon>
        <taxon>Actinomycetota</taxon>
        <taxon>Actinomycetes</taxon>
        <taxon>Mycobacteriales</taxon>
        <taxon>Corynebacteriaceae</taxon>
        <taxon>Corynebacterium</taxon>
    </lineage>
</organism>
<keyword evidence="5 9" id="KW-0812">Transmembrane</keyword>
<feature type="transmembrane region" description="Helical" evidence="9">
    <location>
        <begin position="222"/>
        <end position="243"/>
    </location>
</feature>
<evidence type="ECO:0000256" key="9">
    <source>
        <dbReference type="RuleBase" id="RU361157"/>
    </source>
</evidence>
<keyword evidence="3 9" id="KW-0813">Transport</keyword>
<dbReference type="EMBL" id="JAVDXZ010000001">
    <property type="protein sequence ID" value="MDR7328636.1"/>
    <property type="molecule type" value="Genomic_DNA"/>
</dbReference>
<keyword evidence="4 9" id="KW-1003">Cell membrane</keyword>
<comment type="similarity">
    <text evidence="2 9">Belongs to the ABC-2 integral membrane protein family.</text>
</comment>
<evidence type="ECO:0000313" key="11">
    <source>
        <dbReference type="EMBL" id="MDR7328636.1"/>
    </source>
</evidence>
<dbReference type="InterPro" id="IPR013525">
    <property type="entry name" value="ABC2_TM"/>
</dbReference>
<keyword evidence="8" id="KW-0046">Antibiotic resistance</keyword>
<gene>
    <name evidence="11" type="ORF">J2S39_000312</name>
</gene>
<feature type="transmembrane region" description="Helical" evidence="9">
    <location>
        <begin position="98"/>
        <end position="122"/>
    </location>
</feature>
<dbReference type="RefSeq" id="WP_290197629.1">
    <property type="nucleotide sequence ID" value="NZ_CP047654.1"/>
</dbReference>
<reference evidence="11" key="1">
    <citation type="submission" date="2023-07" db="EMBL/GenBank/DDBJ databases">
        <title>Sequencing the genomes of 1000 actinobacteria strains.</title>
        <authorList>
            <person name="Klenk H.-P."/>
        </authorList>
    </citation>
    <scope>NUCLEOTIDE SEQUENCE</scope>
    <source>
        <strain evidence="11">DSM 107476</strain>
    </source>
</reference>
<dbReference type="PANTHER" id="PTHR30294:SF38">
    <property type="entry name" value="TRANSPORT PERMEASE PROTEIN"/>
    <property type="match status" value="1"/>
</dbReference>
<evidence type="ECO:0000256" key="2">
    <source>
        <dbReference type="ARBA" id="ARBA00007783"/>
    </source>
</evidence>
<feature type="transmembrane region" description="Helical" evidence="9">
    <location>
        <begin position="164"/>
        <end position="183"/>
    </location>
</feature>
<feature type="domain" description="ABC transmembrane type-2" evidence="10">
    <location>
        <begin position="19"/>
        <end position="246"/>
    </location>
</feature>
<evidence type="ECO:0000256" key="4">
    <source>
        <dbReference type="ARBA" id="ARBA00022475"/>
    </source>
</evidence>
<name>A0ABU1ZUN0_9CORY</name>
<evidence type="ECO:0000256" key="3">
    <source>
        <dbReference type="ARBA" id="ARBA00022448"/>
    </source>
</evidence>
<protein>
    <recommendedName>
        <fullName evidence="9">Transport permease protein</fullName>
    </recommendedName>
</protein>
<comment type="caution">
    <text evidence="11">The sequence shown here is derived from an EMBL/GenBank/DDBJ whole genome shotgun (WGS) entry which is preliminary data.</text>
</comment>
<evidence type="ECO:0000259" key="10">
    <source>
        <dbReference type="PROSITE" id="PS51012"/>
    </source>
</evidence>
<evidence type="ECO:0000256" key="6">
    <source>
        <dbReference type="ARBA" id="ARBA00022989"/>
    </source>
</evidence>
<proteinExistence type="inferred from homology"/>
<evidence type="ECO:0000313" key="12">
    <source>
        <dbReference type="Proteomes" id="UP001180840"/>
    </source>
</evidence>
<evidence type="ECO:0000256" key="1">
    <source>
        <dbReference type="ARBA" id="ARBA00004651"/>
    </source>
</evidence>
<dbReference type="Pfam" id="PF01061">
    <property type="entry name" value="ABC2_membrane"/>
    <property type="match status" value="1"/>
</dbReference>
<dbReference type="InterPro" id="IPR047817">
    <property type="entry name" value="ABC2_TM_bact-type"/>
</dbReference>
<dbReference type="PIRSF" id="PIRSF006648">
    <property type="entry name" value="DrrB"/>
    <property type="match status" value="1"/>
</dbReference>
<keyword evidence="12" id="KW-1185">Reference proteome</keyword>
<dbReference type="InterPro" id="IPR000412">
    <property type="entry name" value="ABC_2_transport"/>
</dbReference>
<accession>A0ABU1ZUN0</accession>
<evidence type="ECO:0000256" key="5">
    <source>
        <dbReference type="ARBA" id="ARBA00022692"/>
    </source>
</evidence>
<evidence type="ECO:0000256" key="7">
    <source>
        <dbReference type="ARBA" id="ARBA00023136"/>
    </source>
</evidence>
<feature type="transmembrane region" description="Helical" evidence="9">
    <location>
        <begin position="134"/>
        <end position="157"/>
    </location>
</feature>